<evidence type="ECO:0000256" key="3">
    <source>
        <dbReference type="ARBA" id="ARBA00022692"/>
    </source>
</evidence>
<keyword evidence="6" id="KW-1133">Transmembrane helix</keyword>
<keyword evidence="4 10" id="KW-0256">Endoplasmic reticulum</keyword>
<comment type="caution">
    <text evidence="11">The sequence shown here is derived from an EMBL/GenBank/DDBJ whole genome shotgun (WGS) entry which is preliminary data.</text>
</comment>
<protein>
    <recommendedName>
        <fullName evidence="8 10">Signal peptidase complex subunit 3</fullName>
    </recommendedName>
</protein>
<dbReference type="GO" id="GO:0005787">
    <property type="term" value="C:signal peptidase complex"/>
    <property type="evidence" value="ECO:0007669"/>
    <property type="project" value="UniProtKB-UniRule"/>
</dbReference>
<dbReference type="AlphaFoldDB" id="A0A2G8LI08"/>
<keyword evidence="7 10" id="KW-0472">Membrane</keyword>
<keyword evidence="5" id="KW-0735">Signal-anchor</keyword>
<dbReference type="PIRSF" id="PIRSF016089">
    <property type="entry name" value="SPC22"/>
    <property type="match status" value="1"/>
</dbReference>
<dbReference type="GO" id="GO:0045047">
    <property type="term" value="P:protein targeting to ER"/>
    <property type="evidence" value="ECO:0007669"/>
    <property type="project" value="TreeGrafter"/>
</dbReference>
<dbReference type="Pfam" id="PF04573">
    <property type="entry name" value="SPC22"/>
    <property type="match status" value="1"/>
</dbReference>
<evidence type="ECO:0000256" key="8">
    <source>
        <dbReference type="ARBA" id="ARBA00029556"/>
    </source>
</evidence>
<dbReference type="STRING" id="307972.A0A2G8LI08"/>
<evidence type="ECO:0000256" key="2">
    <source>
        <dbReference type="ARBA" id="ARBA00009289"/>
    </source>
</evidence>
<dbReference type="PROSITE" id="PS51257">
    <property type="entry name" value="PROKAR_LIPOPROTEIN"/>
    <property type="match status" value="1"/>
</dbReference>
<evidence type="ECO:0000313" key="12">
    <source>
        <dbReference type="Proteomes" id="UP000230750"/>
    </source>
</evidence>
<dbReference type="OrthoDB" id="10261524at2759"/>
<proteinExistence type="inferred from homology"/>
<dbReference type="PANTHER" id="PTHR12804">
    <property type="entry name" value="MICROSOMAL SIGNAL PEPTIDASE 23 KD SUBUNIT SPC22/23"/>
    <property type="match status" value="1"/>
</dbReference>
<evidence type="ECO:0000313" key="11">
    <source>
        <dbReference type="EMBL" id="PIK59852.1"/>
    </source>
</evidence>
<sequence length="174" mass="19772">MKQCRLWANTIFAFTLSVLAFLTFSCFLTTSFNTNAANVVVETSDHIVKSLFTPYGERSDRGYFALSLQTDLEPIFNWNVKQLFLYLTAEYKTKANRLNQVVLWDKIIPRGAKSNLHLKTIKIKYPFYDDGNFLKGNENVTLTLSWNVIPNAGLLPRIGGSGSTIVSFPNKYNQ</sequence>
<comment type="subcellular location">
    <subcellularLocation>
        <location evidence="1">Endoplasmic reticulum membrane</location>
        <topology evidence="1">Single-pass type II membrane protein</topology>
    </subcellularLocation>
</comment>
<evidence type="ECO:0000256" key="4">
    <source>
        <dbReference type="ARBA" id="ARBA00022824"/>
    </source>
</evidence>
<dbReference type="Proteomes" id="UP000230750">
    <property type="component" value="Unassembled WGS sequence"/>
</dbReference>
<dbReference type="GO" id="GO:0006465">
    <property type="term" value="P:signal peptide processing"/>
    <property type="evidence" value="ECO:0007669"/>
    <property type="project" value="UniProtKB-UniRule"/>
</dbReference>
<evidence type="ECO:0000256" key="6">
    <source>
        <dbReference type="ARBA" id="ARBA00022989"/>
    </source>
</evidence>
<dbReference type="EMBL" id="MRZV01000072">
    <property type="protein sequence ID" value="PIK59852.1"/>
    <property type="molecule type" value="Genomic_DNA"/>
</dbReference>
<gene>
    <name evidence="11" type="ORF">BSL78_03224</name>
</gene>
<evidence type="ECO:0000256" key="9">
    <source>
        <dbReference type="ARBA" id="ARBA00046080"/>
    </source>
</evidence>
<evidence type="ECO:0000256" key="7">
    <source>
        <dbReference type="ARBA" id="ARBA00023136"/>
    </source>
</evidence>
<evidence type="ECO:0000256" key="5">
    <source>
        <dbReference type="ARBA" id="ARBA00022968"/>
    </source>
</evidence>
<name>A0A2G8LI08_STIJA</name>
<keyword evidence="3" id="KW-0812">Transmembrane</keyword>
<organism evidence="11 12">
    <name type="scientific">Stichopus japonicus</name>
    <name type="common">Sea cucumber</name>
    <dbReference type="NCBI Taxonomy" id="307972"/>
    <lineage>
        <taxon>Eukaryota</taxon>
        <taxon>Metazoa</taxon>
        <taxon>Echinodermata</taxon>
        <taxon>Eleutherozoa</taxon>
        <taxon>Echinozoa</taxon>
        <taxon>Holothuroidea</taxon>
        <taxon>Aspidochirotacea</taxon>
        <taxon>Aspidochirotida</taxon>
        <taxon>Stichopodidae</taxon>
        <taxon>Apostichopus</taxon>
    </lineage>
</organism>
<reference evidence="11 12" key="1">
    <citation type="journal article" date="2017" name="PLoS Biol.">
        <title>The sea cucumber genome provides insights into morphological evolution and visceral regeneration.</title>
        <authorList>
            <person name="Zhang X."/>
            <person name="Sun L."/>
            <person name="Yuan J."/>
            <person name="Sun Y."/>
            <person name="Gao Y."/>
            <person name="Zhang L."/>
            <person name="Li S."/>
            <person name="Dai H."/>
            <person name="Hamel J.F."/>
            <person name="Liu C."/>
            <person name="Yu Y."/>
            <person name="Liu S."/>
            <person name="Lin W."/>
            <person name="Guo K."/>
            <person name="Jin S."/>
            <person name="Xu P."/>
            <person name="Storey K.B."/>
            <person name="Huan P."/>
            <person name="Zhang T."/>
            <person name="Zhou Y."/>
            <person name="Zhang J."/>
            <person name="Lin C."/>
            <person name="Li X."/>
            <person name="Xing L."/>
            <person name="Huo D."/>
            <person name="Sun M."/>
            <person name="Wang L."/>
            <person name="Mercier A."/>
            <person name="Li F."/>
            <person name="Yang H."/>
            <person name="Xiang J."/>
        </authorList>
    </citation>
    <scope>NUCLEOTIDE SEQUENCE [LARGE SCALE GENOMIC DNA]</scope>
    <source>
        <strain evidence="11">Shaxun</strain>
        <tissue evidence="11">Muscle</tissue>
    </source>
</reference>
<dbReference type="PANTHER" id="PTHR12804:SF0">
    <property type="entry name" value="SIGNAL PEPTIDASE COMPLEX SUBUNIT 3"/>
    <property type="match status" value="1"/>
</dbReference>
<evidence type="ECO:0000256" key="10">
    <source>
        <dbReference type="PIRNR" id="PIRNR016089"/>
    </source>
</evidence>
<evidence type="ECO:0000256" key="1">
    <source>
        <dbReference type="ARBA" id="ARBA00004648"/>
    </source>
</evidence>
<comment type="similarity">
    <text evidence="2 10">Belongs to the SPCS3 family.</text>
</comment>
<comment type="function">
    <text evidence="9">Essential component of the signal peptidase complex (SPC) which catalyzes the cleavage of N-terminal signal sequences from nascent proteins as they are translocated into the lumen of the endoplasmic reticulum. Essential for the SPC catalytic activity, possibly by stabilizing and positioning the active center of the complex close to the lumenal surface.</text>
</comment>
<keyword evidence="12" id="KW-1185">Reference proteome</keyword>
<accession>A0A2G8LI08</accession>
<dbReference type="InterPro" id="IPR007653">
    <property type="entry name" value="SPC3"/>
</dbReference>